<keyword evidence="1" id="KW-0175">Coiled coil</keyword>
<evidence type="ECO:0000313" key="3">
    <source>
        <dbReference type="Proteomes" id="UP001557470"/>
    </source>
</evidence>
<evidence type="ECO:0000256" key="1">
    <source>
        <dbReference type="SAM" id="Coils"/>
    </source>
</evidence>
<proteinExistence type="predicted"/>
<sequence length="421" mass="47164">MESETAVVSSGFESPEFLKEMLPSAQKTALLYEISYLCLAKFPTLERIIRANAVEAQMVFSSSEALLLMCVSTSDNMVKTLFPMLKAAVKKGDAVVATQFLAKAKMWIHDIIKEVEDIVNEYKKLNNGVASATSDVILTKEQTDAKIKQMTAEKSGLQKMIDTYSQTLKEIQVKLNETTNQLNNAENEMQNLVNSISSRNSKFGIFAAVVPFIGWIVDAGQKAVNNPKDQAAIELAKTKVKKLQQEKSDMTSKEWQAQTELMNHQMQLTRTSFELGAVPDPVHLAEVQMSLTRIQQILLKLKGFWEKIGVMVTSLEQKTFASDNLVGYLNDPEYRDMFISSLEDASKAWDAFKSGCRMVMGMFSVQSKDAYKFLETSPSSLSKEEWQKQYNAVTSKLEAFYPALQSKADSEKQKAIDAPKK</sequence>
<keyword evidence="3" id="KW-1185">Reference proteome</keyword>
<dbReference type="AlphaFoldDB" id="A0ABD0XM04"/>
<accession>A0ABD0XM04</accession>
<protein>
    <submittedName>
        <fullName evidence="2">Uncharacterized protein</fullName>
    </submittedName>
</protein>
<comment type="caution">
    <text evidence="2">The sequence shown here is derived from an EMBL/GenBank/DDBJ whole genome shotgun (WGS) entry which is preliminary data.</text>
</comment>
<name>A0ABD0XM04_UMBPY</name>
<organism evidence="2 3">
    <name type="scientific">Umbra pygmaea</name>
    <name type="common">Eastern mudminnow</name>
    <dbReference type="NCBI Taxonomy" id="75934"/>
    <lineage>
        <taxon>Eukaryota</taxon>
        <taxon>Metazoa</taxon>
        <taxon>Chordata</taxon>
        <taxon>Craniata</taxon>
        <taxon>Vertebrata</taxon>
        <taxon>Euteleostomi</taxon>
        <taxon>Actinopterygii</taxon>
        <taxon>Neopterygii</taxon>
        <taxon>Teleostei</taxon>
        <taxon>Protacanthopterygii</taxon>
        <taxon>Esociformes</taxon>
        <taxon>Umbridae</taxon>
        <taxon>Umbra</taxon>
    </lineage>
</organism>
<evidence type="ECO:0000313" key="2">
    <source>
        <dbReference type="EMBL" id="KAL0994945.1"/>
    </source>
</evidence>
<feature type="coiled-coil region" evidence="1">
    <location>
        <begin position="140"/>
        <end position="202"/>
    </location>
</feature>
<reference evidence="2 3" key="1">
    <citation type="submission" date="2024-06" db="EMBL/GenBank/DDBJ databases">
        <authorList>
            <person name="Pan Q."/>
            <person name="Wen M."/>
            <person name="Jouanno E."/>
            <person name="Zahm M."/>
            <person name="Klopp C."/>
            <person name="Cabau C."/>
            <person name="Louis A."/>
            <person name="Berthelot C."/>
            <person name="Parey E."/>
            <person name="Roest Crollius H."/>
            <person name="Montfort J."/>
            <person name="Robinson-Rechavi M."/>
            <person name="Bouchez O."/>
            <person name="Lampietro C."/>
            <person name="Lopez Roques C."/>
            <person name="Donnadieu C."/>
            <person name="Postlethwait J."/>
            <person name="Bobe J."/>
            <person name="Verreycken H."/>
            <person name="Guiguen Y."/>
        </authorList>
    </citation>
    <scope>NUCLEOTIDE SEQUENCE [LARGE SCALE GENOMIC DNA]</scope>
    <source>
        <strain evidence="2">Up_M1</strain>
        <tissue evidence="2">Testis</tissue>
    </source>
</reference>
<gene>
    <name evidence="2" type="ORF">UPYG_G00129720</name>
</gene>
<dbReference type="Proteomes" id="UP001557470">
    <property type="component" value="Unassembled WGS sequence"/>
</dbReference>
<dbReference type="EMBL" id="JAGEUA010000003">
    <property type="protein sequence ID" value="KAL0994945.1"/>
    <property type="molecule type" value="Genomic_DNA"/>
</dbReference>